<sequence length="95" mass="10217">MTPPELRDLVADALALWEVPEGPPRRVAVIEGGVALEGFGLRVLPAAAEDLPIRWWIERPGQRRPCTSVTGLLRGLRNAVGAGEGEARRLRVAGS</sequence>
<accession>A0A1G6LRN5</accession>
<keyword evidence="2" id="KW-1185">Reference proteome</keyword>
<proteinExistence type="predicted"/>
<dbReference type="Proteomes" id="UP000198925">
    <property type="component" value="Unassembled WGS sequence"/>
</dbReference>
<gene>
    <name evidence="1" type="ORF">SAMN04487779_1001988</name>
</gene>
<evidence type="ECO:0000313" key="1">
    <source>
        <dbReference type="EMBL" id="SDC45932.1"/>
    </source>
</evidence>
<reference evidence="1 2" key="1">
    <citation type="submission" date="2016-10" db="EMBL/GenBank/DDBJ databases">
        <authorList>
            <person name="de Groot N.N."/>
        </authorList>
    </citation>
    <scope>NUCLEOTIDE SEQUENCE [LARGE SCALE GENOMIC DNA]</scope>
    <source>
        <strain evidence="1 2">CPCC 100156</strain>
    </source>
</reference>
<dbReference type="EMBL" id="FMZX01000001">
    <property type="protein sequence ID" value="SDC45932.1"/>
    <property type="molecule type" value="Genomic_DNA"/>
</dbReference>
<protein>
    <submittedName>
        <fullName evidence="1">Uncharacterized protein</fullName>
    </submittedName>
</protein>
<dbReference type="RefSeq" id="WP_090660975.1">
    <property type="nucleotide sequence ID" value="NZ_FMZX01000001.1"/>
</dbReference>
<dbReference type="AlphaFoldDB" id="A0A1G6LRN5"/>
<dbReference type="STRING" id="938405.SAMN02927895_01712"/>
<name>A0A1G6LRN5_9PROT</name>
<evidence type="ECO:0000313" key="2">
    <source>
        <dbReference type="Proteomes" id="UP000198925"/>
    </source>
</evidence>
<organism evidence="1 2">
    <name type="scientific">Belnapia rosea</name>
    <dbReference type="NCBI Taxonomy" id="938405"/>
    <lineage>
        <taxon>Bacteria</taxon>
        <taxon>Pseudomonadati</taxon>
        <taxon>Pseudomonadota</taxon>
        <taxon>Alphaproteobacteria</taxon>
        <taxon>Acetobacterales</taxon>
        <taxon>Roseomonadaceae</taxon>
        <taxon>Belnapia</taxon>
    </lineage>
</organism>